<dbReference type="EMBL" id="JAVKPK010000007">
    <property type="protein sequence ID" value="MDR7664759.1"/>
    <property type="molecule type" value="Genomic_DNA"/>
</dbReference>
<accession>A0ABU2CYD6</accession>
<organism evidence="1 2">
    <name type="scientific">Methanosarcina baikalica</name>
    <dbReference type="NCBI Taxonomy" id="3073890"/>
    <lineage>
        <taxon>Archaea</taxon>
        <taxon>Methanobacteriati</taxon>
        <taxon>Methanobacteriota</taxon>
        <taxon>Stenosarchaea group</taxon>
        <taxon>Methanomicrobia</taxon>
        <taxon>Methanosarcinales</taxon>
        <taxon>Methanosarcinaceae</taxon>
        <taxon>Methanosarcina</taxon>
    </lineage>
</organism>
<protein>
    <submittedName>
        <fullName evidence="1">DUF2209 domain-containing protein</fullName>
    </submittedName>
</protein>
<evidence type="ECO:0000313" key="2">
    <source>
        <dbReference type="Proteomes" id="UP001246244"/>
    </source>
</evidence>
<dbReference type="RefSeq" id="WP_310574799.1">
    <property type="nucleotide sequence ID" value="NZ_JAVKPK010000007.1"/>
</dbReference>
<dbReference type="Pfam" id="PF09974">
    <property type="entry name" value="DUF2209"/>
    <property type="match status" value="1"/>
</dbReference>
<reference evidence="2" key="1">
    <citation type="submission" date="2023-07" db="EMBL/GenBank/DDBJ databases">
        <title>Whole-genome sequencing of a new Methanosarcina sp. Z-7115.</title>
        <authorList>
            <person name="Zhilina T.N."/>
            <person name="Merkel A.Y."/>
        </authorList>
    </citation>
    <scope>NUCLEOTIDE SEQUENCE [LARGE SCALE GENOMIC DNA]</scope>
    <source>
        <strain evidence="2">Z-7115</strain>
    </source>
</reference>
<keyword evidence="2" id="KW-1185">Reference proteome</keyword>
<dbReference type="Proteomes" id="UP001246244">
    <property type="component" value="Unassembled WGS sequence"/>
</dbReference>
<dbReference type="InterPro" id="IPR014514">
    <property type="entry name" value="UCP021940"/>
</dbReference>
<proteinExistence type="predicted"/>
<dbReference type="PIRSF" id="PIRSF021940">
    <property type="entry name" value="UCP021940"/>
    <property type="match status" value="1"/>
</dbReference>
<gene>
    <name evidence="1" type="ORF">RG963_02945</name>
</gene>
<evidence type="ECO:0000313" key="1">
    <source>
        <dbReference type="EMBL" id="MDR7664759.1"/>
    </source>
</evidence>
<comment type="caution">
    <text evidence="1">The sequence shown here is derived from an EMBL/GenBank/DDBJ whole genome shotgun (WGS) entry which is preliminary data.</text>
</comment>
<name>A0ABU2CYD6_9EURY</name>
<sequence length="131" mass="14815">MWDIIAVDISGRHRIKGGYYMVCAAAALTVSANHIEKVRQIKILPVWLNLAPSLPDVVQLIEDTANQLSFEGTIVAEKGDMYNKPLWVPESMFTRAFKYQESIAERRAIELVHHISLSARNLLINELQIEA</sequence>